<dbReference type="SUPFAM" id="SSF51695">
    <property type="entry name" value="PLC-like phosphodiesterases"/>
    <property type="match status" value="1"/>
</dbReference>
<sequence length="762" mass="84318">MIHKSGLSAQYLLVEGFSATGVIPDHSLLNIILISASQKNHLCDHLGQPQDKRLFYKTCGNCEEEHPLTLAVEHLCSVQKDIVFAKDYLGRLPLHYGALYGREAACKTILRHAKVQGQGSSHILSPDARGYTPFHYAVVENNFAVAQVFLNALVTEHERDTKLDGNHMNKIQELLNISIRYQLDDMVLLLGASQLYSGKGSGHEESPLYVAAEIGREDYLQILLDNGQVKNIDDSEKLHGWSALFIACVKGHRNSVKVLLRYGASQEICDSHGWYAKEHAFLRGHFSLTELFKPWDKAQVTGGPASMHVASPNTAGLFLSPKVDHVIVNIGVLQHIGRVMGVDLGISSSQHKAFTGTTPSVDMSISNELEIFGINRESLLRARTIPILESDTCESLGTVTFTFLIIKGNAATNEPAPISSYVPEKTTQLVGHRGFGQNSADRSHLQLGENTVQSMLSAAKQGASYVEFDVQLTRDLVPVIFHDFSLSESGTDIPIHDLTFKQFMLASNIQSPREASELIKNTSANHNLEGHDRNRSRSRSLSAMNAQEIDLIHDRMRFTVDFKNKGFKPNTRGDSIHGPFTTLEKLLVELPESISFNAEIKYPRIHEAVEAGIAPVGLEINEFVDRILDEIFRNARGRKIILSSFTPEICILLTVKQQKYPVMFITNAGKLPANDMETRASSLQAAVRFSKRWDLAGIVFASDIFLLCPRLVGYVKQSGFVCGSYGTLNNDPESVRLQQAAGIQMLMADRVGFVSKVLNEGN</sequence>
<dbReference type="InterPro" id="IPR057506">
    <property type="entry name" value="C2_GPCPD1"/>
</dbReference>
<keyword evidence="5" id="KW-1185">Reference proteome</keyword>
<name>A0A9W9FY50_9EURO</name>
<dbReference type="Pfam" id="PF12796">
    <property type="entry name" value="Ank_2"/>
    <property type="match status" value="1"/>
</dbReference>
<comment type="caution">
    <text evidence="4">The sequence shown here is derived from an EMBL/GenBank/DDBJ whole genome shotgun (WGS) entry which is preliminary data.</text>
</comment>
<keyword evidence="2" id="KW-0040">ANK repeat</keyword>
<dbReference type="InterPro" id="IPR036770">
    <property type="entry name" value="Ankyrin_rpt-contain_sf"/>
</dbReference>
<dbReference type="PROSITE" id="PS50297">
    <property type="entry name" value="ANK_REP_REGION"/>
    <property type="match status" value="1"/>
</dbReference>
<dbReference type="PROSITE" id="PS51704">
    <property type="entry name" value="GP_PDE"/>
    <property type="match status" value="1"/>
</dbReference>
<accession>A0A9W9FY50</accession>
<evidence type="ECO:0000313" key="5">
    <source>
        <dbReference type="Proteomes" id="UP001149165"/>
    </source>
</evidence>
<evidence type="ECO:0000256" key="1">
    <source>
        <dbReference type="ARBA" id="ARBA00022801"/>
    </source>
</evidence>
<reference evidence="4" key="2">
    <citation type="journal article" date="2023" name="IMA Fungus">
        <title>Comparative genomic study of the Penicillium genus elucidates a diverse pangenome and 15 lateral gene transfer events.</title>
        <authorList>
            <person name="Petersen C."/>
            <person name="Sorensen T."/>
            <person name="Nielsen M.R."/>
            <person name="Sondergaard T.E."/>
            <person name="Sorensen J.L."/>
            <person name="Fitzpatrick D.A."/>
            <person name="Frisvad J.C."/>
            <person name="Nielsen K.L."/>
        </authorList>
    </citation>
    <scope>NUCLEOTIDE SEQUENCE</scope>
    <source>
        <strain evidence="4">IBT 30069</strain>
    </source>
</reference>
<proteinExistence type="predicted"/>
<evidence type="ECO:0000313" key="4">
    <source>
        <dbReference type="EMBL" id="KAJ5108608.1"/>
    </source>
</evidence>
<dbReference type="Proteomes" id="UP001149165">
    <property type="component" value="Unassembled WGS sequence"/>
</dbReference>
<dbReference type="GO" id="GO:0046475">
    <property type="term" value="P:glycerophospholipid catabolic process"/>
    <property type="evidence" value="ECO:0007669"/>
    <property type="project" value="TreeGrafter"/>
</dbReference>
<feature type="repeat" description="ANK" evidence="2">
    <location>
        <begin position="129"/>
        <end position="161"/>
    </location>
</feature>
<dbReference type="Gene3D" id="1.25.40.20">
    <property type="entry name" value="Ankyrin repeat-containing domain"/>
    <property type="match status" value="1"/>
</dbReference>
<dbReference type="InterPro" id="IPR030395">
    <property type="entry name" value="GP_PDE_dom"/>
</dbReference>
<feature type="domain" description="GP-PDE" evidence="3">
    <location>
        <begin position="427"/>
        <end position="758"/>
    </location>
</feature>
<dbReference type="PROSITE" id="PS50007">
    <property type="entry name" value="PIPLC_X_DOMAIN"/>
    <property type="match status" value="1"/>
</dbReference>
<dbReference type="Pfam" id="PF03009">
    <property type="entry name" value="GDPD"/>
    <property type="match status" value="1"/>
</dbReference>
<evidence type="ECO:0000256" key="2">
    <source>
        <dbReference type="PROSITE-ProRule" id="PRU00023"/>
    </source>
</evidence>
<dbReference type="Gene3D" id="3.20.20.190">
    <property type="entry name" value="Phosphatidylinositol (PI) phosphodiesterase"/>
    <property type="match status" value="1"/>
</dbReference>
<dbReference type="OrthoDB" id="197419at2759"/>
<dbReference type="SMART" id="SM00248">
    <property type="entry name" value="ANK"/>
    <property type="match status" value="4"/>
</dbReference>
<gene>
    <name evidence="4" type="ORF">N7456_005283</name>
</gene>
<dbReference type="InterPro" id="IPR002110">
    <property type="entry name" value="Ankyrin_rpt"/>
</dbReference>
<dbReference type="PANTHER" id="PTHR22958:SF1">
    <property type="entry name" value="GLYCEROPHOSPHOCHOLINE PHOSPHODIESTERASE GPCPD1"/>
    <property type="match status" value="1"/>
</dbReference>
<protein>
    <recommendedName>
        <fullName evidence="3">GP-PDE domain-containing protein</fullName>
    </recommendedName>
</protein>
<organism evidence="4 5">
    <name type="scientific">Penicillium angulare</name>
    <dbReference type="NCBI Taxonomy" id="116970"/>
    <lineage>
        <taxon>Eukaryota</taxon>
        <taxon>Fungi</taxon>
        <taxon>Dikarya</taxon>
        <taxon>Ascomycota</taxon>
        <taxon>Pezizomycotina</taxon>
        <taxon>Eurotiomycetes</taxon>
        <taxon>Eurotiomycetidae</taxon>
        <taxon>Eurotiales</taxon>
        <taxon>Aspergillaceae</taxon>
        <taxon>Penicillium</taxon>
    </lineage>
</organism>
<dbReference type="PANTHER" id="PTHR22958">
    <property type="entry name" value="GLYCEROPHOSPHORYL DIESTER PHOSPHODIESTERASE"/>
    <property type="match status" value="1"/>
</dbReference>
<evidence type="ECO:0000259" key="3">
    <source>
        <dbReference type="PROSITE" id="PS51704"/>
    </source>
</evidence>
<feature type="repeat" description="ANK" evidence="2">
    <location>
        <begin position="203"/>
        <end position="235"/>
    </location>
</feature>
<dbReference type="Pfam" id="PF25329">
    <property type="entry name" value="C2_GDE1"/>
    <property type="match status" value="1"/>
</dbReference>
<dbReference type="InterPro" id="IPR051578">
    <property type="entry name" value="GDPD"/>
</dbReference>
<dbReference type="InterPro" id="IPR017946">
    <property type="entry name" value="PLC-like_Pdiesterase_TIM-brl"/>
</dbReference>
<keyword evidence="1" id="KW-0378">Hydrolase</keyword>
<dbReference type="SUPFAM" id="SSF48403">
    <property type="entry name" value="Ankyrin repeat"/>
    <property type="match status" value="1"/>
</dbReference>
<feature type="repeat" description="ANK" evidence="2">
    <location>
        <begin position="239"/>
        <end position="271"/>
    </location>
</feature>
<dbReference type="EMBL" id="JAPQKH010000003">
    <property type="protein sequence ID" value="KAJ5108608.1"/>
    <property type="molecule type" value="Genomic_DNA"/>
</dbReference>
<dbReference type="GO" id="GO:0047389">
    <property type="term" value="F:glycerophosphocholine phosphodiesterase activity"/>
    <property type="evidence" value="ECO:0007669"/>
    <property type="project" value="TreeGrafter"/>
</dbReference>
<reference evidence="4" key="1">
    <citation type="submission" date="2022-11" db="EMBL/GenBank/DDBJ databases">
        <authorList>
            <person name="Petersen C."/>
        </authorList>
    </citation>
    <scope>NUCLEOTIDE SEQUENCE</scope>
    <source>
        <strain evidence="4">IBT 30069</strain>
    </source>
</reference>
<dbReference type="AlphaFoldDB" id="A0A9W9FY50"/>
<dbReference type="PROSITE" id="PS50088">
    <property type="entry name" value="ANK_REPEAT"/>
    <property type="match status" value="3"/>
</dbReference>